<feature type="domain" description="Receptor ligand binding region" evidence="5">
    <location>
        <begin position="1"/>
        <end position="275"/>
    </location>
</feature>
<dbReference type="AlphaFoldDB" id="A0A1Y2D362"/>
<dbReference type="EMBL" id="MCGO01000001">
    <property type="protein sequence ID" value="ORY53556.1"/>
    <property type="molecule type" value="Genomic_DNA"/>
</dbReference>
<dbReference type="GO" id="GO:0016020">
    <property type="term" value="C:membrane"/>
    <property type="evidence" value="ECO:0007669"/>
    <property type="project" value="UniProtKB-SubCell"/>
</dbReference>
<evidence type="ECO:0000313" key="7">
    <source>
        <dbReference type="Proteomes" id="UP000193642"/>
    </source>
</evidence>
<dbReference type="InterPro" id="IPR001828">
    <property type="entry name" value="ANF_lig-bd_rcpt"/>
</dbReference>
<evidence type="ECO:0000313" key="6">
    <source>
        <dbReference type="EMBL" id="ORY53556.1"/>
    </source>
</evidence>
<name>A0A1Y2D362_9FUNG</name>
<dbReference type="Pfam" id="PF01094">
    <property type="entry name" value="ANF_receptor"/>
    <property type="match status" value="1"/>
</dbReference>
<dbReference type="InterPro" id="IPR028082">
    <property type="entry name" value="Peripla_BP_I"/>
</dbReference>
<keyword evidence="3" id="KW-1133">Transmembrane helix</keyword>
<proteinExistence type="predicted"/>
<evidence type="ECO:0000259" key="5">
    <source>
        <dbReference type="Pfam" id="PF01094"/>
    </source>
</evidence>
<comment type="caution">
    <text evidence="6">The sequence shown here is derived from an EMBL/GenBank/DDBJ whole genome shotgun (WGS) entry which is preliminary data.</text>
</comment>
<dbReference type="Proteomes" id="UP000193642">
    <property type="component" value="Unassembled WGS sequence"/>
</dbReference>
<organism evidence="6 7">
    <name type="scientific">Rhizoclosmatium globosum</name>
    <dbReference type="NCBI Taxonomy" id="329046"/>
    <lineage>
        <taxon>Eukaryota</taxon>
        <taxon>Fungi</taxon>
        <taxon>Fungi incertae sedis</taxon>
        <taxon>Chytridiomycota</taxon>
        <taxon>Chytridiomycota incertae sedis</taxon>
        <taxon>Chytridiomycetes</taxon>
        <taxon>Chytridiales</taxon>
        <taxon>Chytriomycetaceae</taxon>
        <taxon>Rhizoclosmatium</taxon>
    </lineage>
</organism>
<dbReference type="OrthoDB" id="2126318at2759"/>
<keyword evidence="7" id="KW-1185">Reference proteome</keyword>
<dbReference type="Gene3D" id="3.40.50.2300">
    <property type="match status" value="2"/>
</dbReference>
<dbReference type="STRING" id="329046.A0A1Y2D362"/>
<dbReference type="SUPFAM" id="SSF53822">
    <property type="entry name" value="Periplasmic binding protein-like I"/>
    <property type="match status" value="1"/>
</dbReference>
<sequence length="276" mass="30186">MAVQDFNAKSTLPGGGQFNIIRKNNWDPTFATNWQIVDSGGYSAIAATKMVQQNNTVAVFGDYLDSTTSFSAEVLSYFQVPFCGATQLDPTLSDKSNFQYFVRMQNGYDYGDHMLTMLALWNVTKVSIIVGPDTYSSAYGDDISSTISSNSSITVLAKLMISPEMQAASDYSYPLGVLNGANSRYFIIAADANLTADFYYAARDAELTGADFVWLGINRPFVGDLGLQTSLYGSSAIDDLQGFMWLKDDLKPANDPSVTAFAQRWLANNKANPTNH</sequence>
<protein>
    <submittedName>
        <fullName evidence="6">Periplasmic binding protein-like I</fullName>
    </submittedName>
</protein>
<comment type="subcellular location">
    <subcellularLocation>
        <location evidence="1">Membrane</location>
    </subcellularLocation>
</comment>
<accession>A0A1Y2D362</accession>
<evidence type="ECO:0000256" key="3">
    <source>
        <dbReference type="ARBA" id="ARBA00022989"/>
    </source>
</evidence>
<gene>
    <name evidence="6" type="ORF">BCR33DRAFT_2792</name>
</gene>
<keyword evidence="4" id="KW-0472">Membrane</keyword>
<reference evidence="6 7" key="1">
    <citation type="submission" date="2016-07" db="EMBL/GenBank/DDBJ databases">
        <title>Pervasive Adenine N6-methylation of Active Genes in Fungi.</title>
        <authorList>
            <consortium name="DOE Joint Genome Institute"/>
            <person name="Mondo S.J."/>
            <person name="Dannebaum R.O."/>
            <person name="Kuo R.C."/>
            <person name="Labutti K."/>
            <person name="Haridas S."/>
            <person name="Kuo A."/>
            <person name="Salamov A."/>
            <person name="Ahrendt S.R."/>
            <person name="Lipzen A."/>
            <person name="Sullivan W."/>
            <person name="Andreopoulos W.B."/>
            <person name="Clum A."/>
            <person name="Lindquist E."/>
            <person name="Daum C."/>
            <person name="Ramamoorthy G.K."/>
            <person name="Gryganskyi A."/>
            <person name="Culley D."/>
            <person name="Magnuson J.K."/>
            <person name="James T.Y."/>
            <person name="O'Malley M.A."/>
            <person name="Stajich J.E."/>
            <person name="Spatafora J.W."/>
            <person name="Visel A."/>
            <person name="Grigoriev I.V."/>
        </authorList>
    </citation>
    <scope>NUCLEOTIDE SEQUENCE [LARGE SCALE GENOMIC DNA]</scope>
    <source>
        <strain evidence="6 7">JEL800</strain>
    </source>
</reference>
<keyword evidence="2" id="KW-0812">Transmembrane</keyword>
<evidence type="ECO:0000256" key="4">
    <source>
        <dbReference type="ARBA" id="ARBA00023136"/>
    </source>
</evidence>
<evidence type="ECO:0000256" key="2">
    <source>
        <dbReference type="ARBA" id="ARBA00022692"/>
    </source>
</evidence>
<evidence type="ECO:0000256" key="1">
    <source>
        <dbReference type="ARBA" id="ARBA00004370"/>
    </source>
</evidence>